<keyword evidence="4" id="KW-0677">Repeat</keyword>
<dbReference type="Pfam" id="PF12837">
    <property type="entry name" value="Fer4_6"/>
    <property type="match status" value="1"/>
</dbReference>
<feature type="domain" description="4Fe-4S ferredoxin-type" evidence="8">
    <location>
        <begin position="314"/>
        <end position="343"/>
    </location>
</feature>
<dbReference type="PANTHER" id="PTHR43687">
    <property type="entry name" value="ADENYLYLSULFATE REDUCTASE, BETA SUBUNIT"/>
    <property type="match status" value="1"/>
</dbReference>
<dbReference type="RefSeq" id="WP_090846799.1">
    <property type="nucleotide sequence ID" value="NZ_FMZL01000014.1"/>
</dbReference>
<dbReference type="InterPro" id="IPR050572">
    <property type="entry name" value="Fe-S_Ferredoxin"/>
</dbReference>
<evidence type="ECO:0000256" key="4">
    <source>
        <dbReference type="ARBA" id="ARBA00022737"/>
    </source>
</evidence>
<dbReference type="Proteomes" id="UP000198528">
    <property type="component" value="Unassembled WGS sequence"/>
</dbReference>
<gene>
    <name evidence="9" type="ORF">SAMN04487824_11415</name>
</gene>
<keyword evidence="2" id="KW-0004">4Fe-4S</keyword>
<feature type="domain" description="4Fe-4S ferredoxin-type" evidence="8">
    <location>
        <begin position="85"/>
        <end position="114"/>
    </location>
</feature>
<accession>A0A1G6LGT2</accession>
<keyword evidence="3" id="KW-0479">Metal-binding</keyword>
<keyword evidence="7" id="KW-0411">Iron-sulfur</keyword>
<organism evidence="9 10">
    <name type="scientific">Parafannyhessea umbonata</name>
    <dbReference type="NCBI Taxonomy" id="604330"/>
    <lineage>
        <taxon>Bacteria</taxon>
        <taxon>Bacillati</taxon>
        <taxon>Actinomycetota</taxon>
        <taxon>Coriobacteriia</taxon>
        <taxon>Coriobacteriales</taxon>
        <taxon>Atopobiaceae</taxon>
        <taxon>Parafannyhessea</taxon>
    </lineage>
</organism>
<dbReference type="PROSITE" id="PS51379">
    <property type="entry name" value="4FE4S_FER_2"/>
    <property type="match status" value="3"/>
</dbReference>
<dbReference type="AlphaFoldDB" id="A0A1G6LGT2"/>
<evidence type="ECO:0000256" key="5">
    <source>
        <dbReference type="ARBA" id="ARBA00022982"/>
    </source>
</evidence>
<name>A0A1G6LGT2_9ACTN</name>
<evidence type="ECO:0000259" key="8">
    <source>
        <dbReference type="PROSITE" id="PS51379"/>
    </source>
</evidence>
<dbReference type="PANTHER" id="PTHR43687:SF6">
    <property type="entry name" value="L-ASPARTATE SEMIALDEHYDE SULFURTRANSFERASE IRON-SULFUR SUBUNIT"/>
    <property type="match status" value="1"/>
</dbReference>
<dbReference type="PROSITE" id="PS00198">
    <property type="entry name" value="4FE4S_FER_1"/>
    <property type="match status" value="2"/>
</dbReference>
<keyword evidence="1" id="KW-0813">Transport</keyword>
<evidence type="ECO:0000256" key="2">
    <source>
        <dbReference type="ARBA" id="ARBA00022485"/>
    </source>
</evidence>
<reference evidence="10" key="1">
    <citation type="submission" date="2016-10" db="EMBL/GenBank/DDBJ databases">
        <authorList>
            <person name="Varghese N."/>
            <person name="Submissions S."/>
        </authorList>
    </citation>
    <scope>NUCLEOTIDE SEQUENCE [LARGE SCALE GENOMIC DNA]</scope>
    <source>
        <strain evidence="10">DSM 22619</strain>
    </source>
</reference>
<evidence type="ECO:0000256" key="1">
    <source>
        <dbReference type="ARBA" id="ARBA00022448"/>
    </source>
</evidence>
<proteinExistence type="predicted"/>
<evidence type="ECO:0000256" key="6">
    <source>
        <dbReference type="ARBA" id="ARBA00023004"/>
    </source>
</evidence>
<keyword evidence="10" id="KW-1185">Reference proteome</keyword>
<dbReference type="GO" id="GO:0046872">
    <property type="term" value="F:metal ion binding"/>
    <property type="evidence" value="ECO:0007669"/>
    <property type="project" value="UniProtKB-KW"/>
</dbReference>
<sequence>MAQKRDVIDDLIDIQSDWKAVKNPLGGLAGSLAVDPDNENFYDPSDYKERPRANSLFCTRVASEGADDCHRCLDVCPVDAVTITKNAVKIADNCRKCGLCSVVCPTEVFVAYKVTPKSLYDRISKAASEYEQCYITCTRALGRKPKDNEILLPCVGAVSRETWFALLREYNNLSIYLPLGICDKCRNVTGEETYANEIAAGEELSHGAMGLEVDEKDLTHEQTRAYKRSQFMSTMVKAGTAALATTNPAMSGAAAIAEKVRRHSQQMTELQNSLERAVGAKTTEKRRRILTQNRKLMLTTIQKDNSLAEGFDLKIPKCDPELCTACGDCVTTCTLHACDLDGRGHFSVEPAYCVNCGACAKACPEGALAMVDCDKKDLVVRDEEAERRKRAAAKQKARIEKTKVEGKKQLNRVLDGLERLADE</sequence>
<dbReference type="InterPro" id="IPR017896">
    <property type="entry name" value="4Fe4S_Fe-S-bd"/>
</dbReference>
<dbReference type="InterPro" id="IPR017900">
    <property type="entry name" value="4Fe4S_Fe_S_CS"/>
</dbReference>
<keyword evidence="5" id="KW-0249">Electron transport</keyword>
<dbReference type="GO" id="GO:0051539">
    <property type="term" value="F:4 iron, 4 sulfur cluster binding"/>
    <property type="evidence" value="ECO:0007669"/>
    <property type="project" value="UniProtKB-KW"/>
</dbReference>
<keyword evidence="6" id="KW-0408">Iron</keyword>
<dbReference type="Gene3D" id="3.30.70.20">
    <property type="match status" value="2"/>
</dbReference>
<evidence type="ECO:0000313" key="10">
    <source>
        <dbReference type="Proteomes" id="UP000198528"/>
    </source>
</evidence>
<dbReference type="STRING" id="604330.SAMN04489857_2097"/>
<evidence type="ECO:0000313" key="9">
    <source>
        <dbReference type="EMBL" id="SDC42414.1"/>
    </source>
</evidence>
<evidence type="ECO:0000256" key="7">
    <source>
        <dbReference type="ARBA" id="ARBA00023014"/>
    </source>
</evidence>
<protein>
    <submittedName>
        <fullName evidence="9">4Fe-4S dicluster domain-containing protein</fullName>
    </submittedName>
</protein>
<feature type="domain" description="4Fe-4S ferredoxin-type" evidence="8">
    <location>
        <begin position="344"/>
        <end position="373"/>
    </location>
</feature>
<evidence type="ECO:0000256" key="3">
    <source>
        <dbReference type="ARBA" id="ARBA00022723"/>
    </source>
</evidence>
<dbReference type="SUPFAM" id="SSF54862">
    <property type="entry name" value="4Fe-4S ferredoxins"/>
    <property type="match status" value="2"/>
</dbReference>
<dbReference type="EMBL" id="FMZL01000014">
    <property type="protein sequence ID" value="SDC42414.1"/>
    <property type="molecule type" value="Genomic_DNA"/>
</dbReference>